<evidence type="ECO:0000259" key="2">
    <source>
        <dbReference type="Pfam" id="PF02263"/>
    </source>
</evidence>
<feature type="domain" description="Guanylate-binding protein/Atlastin C-terminal" evidence="3">
    <location>
        <begin position="300"/>
        <end position="347"/>
    </location>
</feature>
<dbReference type="Proteomes" id="UP000198211">
    <property type="component" value="Unassembled WGS sequence"/>
</dbReference>
<dbReference type="AlphaFoldDB" id="A0A225VSH4"/>
<dbReference type="PANTHER" id="PTHR10751">
    <property type="entry name" value="GUANYLATE BINDING PROTEIN"/>
    <property type="match status" value="1"/>
</dbReference>
<dbReference type="GO" id="GO:0005525">
    <property type="term" value="F:GTP binding"/>
    <property type="evidence" value="ECO:0007669"/>
    <property type="project" value="InterPro"/>
</dbReference>
<evidence type="ECO:0000256" key="1">
    <source>
        <dbReference type="ARBA" id="ARBA00022801"/>
    </source>
</evidence>
<dbReference type="Pfam" id="PF02263">
    <property type="entry name" value="GBP"/>
    <property type="match status" value="1"/>
</dbReference>
<dbReference type="InterPro" id="IPR027417">
    <property type="entry name" value="P-loop_NTPase"/>
</dbReference>
<dbReference type="InterPro" id="IPR036543">
    <property type="entry name" value="Guanylate-bd_C_sf"/>
</dbReference>
<dbReference type="InterPro" id="IPR003191">
    <property type="entry name" value="Guanylate-bd/ATL_C"/>
</dbReference>
<dbReference type="SUPFAM" id="SSF52540">
    <property type="entry name" value="P-loop containing nucleoside triphosphate hydrolases"/>
    <property type="match status" value="1"/>
</dbReference>
<dbReference type="InterPro" id="IPR015894">
    <property type="entry name" value="Guanylate-bd_N"/>
</dbReference>
<accession>A0A225VSH4</accession>
<dbReference type="SUPFAM" id="SSF48340">
    <property type="entry name" value="Interferon-induced guanylate-binding protein 1 (GBP1), C-terminal domain"/>
    <property type="match status" value="1"/>
</dbReference>
<gene>
    <name evidence="4" type="ORF">PHMEG_00019848</name>
</gene>
<sequence length="442" mass="49749">MAQWRALPLVFSVSSENRATLHVSSDARDALLSIHTQTIGVLGVFGPPASGKRLLLKTMLQPHDVDFSSSPEDRNNVFLWIWLPKDGAMKADGKARVVLAAGAALETENRQHTEDQKLALLLLLSSSLLYNADGEIDGKAVERLQWLEKVAQVLRVKAMQDEEAVASEFREHAPKFIWLARNFKIKWLKNAEGQKLTPMQYFEQCLAPEGGYGEAATKRNKLRTFLESFFPARDCVALSRAMEGSGTEIVSLETPRSELRKQFVEAVDEVYVNYLSEKGQQLPSKTLMGHELRSEHFVAVLDTYVDAINTEQLPTMQNASNSLLEQEITEAFQGATQIYAKEMEKQSNDGKAISERDIYIAHFRGVQAATTHTREVCLSLPERLQKRLFKDSMADWETQVKHDVKGTLEHSTKLSTKICTKTLERVLPQNLEAMCTQLAERL</sequence>
<organism evidence="4 5">
    <name type="scientific">Phytophthora megakarya</name>
    <dbReference type="NCBI Taxonomy" id="4795"/>
    <lineage>
        <taxon>Eukaryota</taxon>
        <taxon>Sar</taxon>
        <taxon>Stramenopiles</taxon>
        <taxon>Oomycota</taxon>
        <taxon>Peronosporomycetes</taxon>
        <taxon>Peronosporales</taxon>
        <taxon>Peronosporaceae</taxon>
        <taxon>Phytophthora</taxon>
    </lineage>
</organism>
<protein>
    <recommendedName>
        <fullName evidence="6">Guanylate-binding protein N-terminal domain-containing protein</fullName>
    </recommendedName>
</protein>
<dbReference type="EMBL" id="NBNE01003425">
    <property type="protein sequence ID" value="OWZ07727.1"/>
    <property type="molecule type" value="Genomic_DNA"/>
</dbReference>
<dbReference type="Gene3D" id="1.20.1000.10">
    <property type="entry name" value="Guanylate-binding protein, C-terminal domain"/>
    <property type="match status" value="1"/>
</dbReference>
<dbReference type="Pfam" id="PF02841">
    <property type="entry name" value="GBP_C"/>
    <property type="match status" value="1"/>
</dbReference>
<keyword evidence="5" id="KW-1185">Reference proteome</keyword>
<evidence type="ECO:0008006" key="6">
    <source>
        <dbReference type="Google" id="ProtNLM"/>
    </source>
</evidence>
<proteinExistence type="predicted"/>
<feature type="domain" description="Guanylate-binding protein N-terminal" evidence="2">
    <location>
        <begin position="20"/>
        <end position="276"/>
    </location>
</feature>
<reference evidence="5" key="1">
    <citation type="submission" date="2017-03" db="EMBL/GenBank/DDBJ databases">
        <title>Phytopthora megakarya and P. palmivora, two closely related causual agents of cacao black pod achieved similar genome size and gene model numbers by different mechanisms.</title>
        <authorList>
            <person name="Ali S."/>
            <person name="Shao J."/>
            <person name="Larry D.J."/>
            <person name="Kronmiller B."/>
            <person name="Shen D."/>
            <person name="Strem M.D."/>
            <person name="Melnick R.L."/>
            <person name="Guiltinan M.J."/>
            <person name="Tyler B.M."/>
            <person name="Meinhardt L.W."/>
            <person name="Bailey B.A."/>
        </authorList>
    </citation>
    <scope>NUCLEOTIDE SEQUENCE [LARGE SCALE GENOMIC DNA]</scope>
    <source>
        <strain evidence="5">zdho120</strain>
    </source>
</reference>
<evidence type="ECO:0000313" key="4">
    <source>
        <dbReference type="EMBL" id="OWZ07727.1"/>
    </source>
</evidence>
<evidence type="ECO:0000259" key="3">
    <source>
        <dbReference type="Pfam" id="PF02841"/>
    </source>
</evidence>
<comment type="caution">
    <text evidence="4">The sequence shown here is derived from an EMBL/GenBank/DDBJ whole genome shotgun (WGS) entry which is preliminary data.</text>
</comment>
<keyword evidence="1" id="KW-0378">Hydrolase</keyword>
<dbReference type="Gene3D" id="3.40.50.300">
    <property type="entry name" value="P-loop containing nucleotide triphosphate hydrolases"/>
    <property type="match status" value="1"/>
</dbReference>
<dbReference type="GO" id="GO:0003924">
    <property type="term" value="F:GTPase activity"/>
    <property type="evidence" value="ECO:0007669"/>
    <property type="project" value="InterPro"/>
</dbReference>
<dbReference type="STRING" id="4795.A0A225VSH4"/>
<evidence type="ECO:0000313" key="5">
    <source>
        <dbReference type="Proteomes" id="UP000198211"/>
    </source>
</evidence>
<name>A0A225VSH4_9STRA</name>
<dbReference type="OrthoDB" id="126732at2759"/>